<evidence type="ECO:0000259" key="16">
    <source>
        <dbReference type="PROSITE" id="PS51066"/>
    </source>
</evidence>
<comment type="catalytic activity">
    <reaction evidence="14">
        <text>2'-deoxyribonucleotide-(2'-deoxyribose 5'-phosphate)-2'-deoxyribonucleotide-DNA = a 3'-end 2'-deoxyribonucleotide-(2,3-dehydro-2,3-deoxyribose 5'-phosphate)-DNA + a 5'-end 5'-phospho-2'-deoxyribonucleoside-DNA + H(+)</text>
        <dbReference type="Rhea" id="RHEA:66592"/>
        <dbReference type="Rhea" id="RHEA-COMP:13180"/>
        <dbReference type="Rhea" id="RHEA-COMP:16897"/>
        <dbReference type="Rhea" id="RHEA-COMP:17067"/>
        <dbReference type="ChEBI" id="CHEBI:15378"/>
        <dbReference type="ChEBI" id="CHEBI:136412"/>
        <dbReference type="ChEBI" id="CHEBI:157695"/>
        <dbReference type="ChEBI" id="CHEBI:167181"/>
        <dbReference type="EC" id="4.2.99.18"/>
    </reaction>
</comment>
<keyword evidence="7" id="KW-0378">Hydrolase</keyword>
<evidence type="ECO:0000256" key="5">
    <source>
        <dbReference type="ARBA" id="ARBA00022763"/>
    </source>
</evidence>
<keyword evidence="11" id="KW-0456">Lyase</keyword>
<name>A0A6J4LV78_9ACTN</name>
<evidence type="ECO:0000256" key="13">
    <source>
        <dbReference type="ARBA" id="ARBA00023295"/>
    </source>
</evidence>
<dbReference type="EC" id="4.2.99.18" evidence="3"/>
<dbReference type="InterPro" id="IPR035937">
    <property type="entry name" value="FPG_N"/>
</dbReference>
<organism evidence="18">
    <name type="scientific">uncultured Frankineae bacterium</name>
    <dbReference type="NCBI Taxonomy" id="437475"/>
    <lineage>
        <taxon>Bacteria</taxon>
        <taxon>Bacillati</taxon>
        <taxon>Actinomycetota</taxon>
        <taxon>Actinomycetes</taxon>
        <taxon>Frankiales</taxon>
        <taxon>environmental samples</taxon>
    </lineage>
</organism>
<dbReference type="PROSITE" id="PS01242">
    <property type="entry name" value="ZF_FPG_1"/>
    <property type="match status" value="1"/>
</dbReference>
<gene>
    <name evidence="18" type="ORF">AVDCRST_MAG07-2451</name>
</gene>
<dbReference type="PANTHER" id="PTHR42697:SF3">
    <property type="entry name" value="ENDONUCLEASE 8 1"/>
    <property type="match status" value="1"/>
</dbReference>
<dbReference type="AlphaFoldDB" id="A0A6J4LV78"/>
<dbReference type="PROSITE" id="PS51066">
    <property type="entry name" value="ZF_FPG_2"/>
    <property type="match status" value="1"/>
</dbReference>
<dbReference type="Pfam" id="PF06831">
    <property type="entry name" value="H2TH"/>
    <property type="match status" value="1"/>
</dbReference>
<evidence type="ECO:0000256" key="6">
    <source>
        <dbReference type="ARBA" id="ARBA00022771"/>
    </source>
</evidence>
<evidence type="ECO:0000256" key="15">
    <source>
        <dbReference type="PROSITE-ProRule" id="PRU00391"/>
    </source>
</evidence>
<dbReference type="PANTHER" id="PTHR42697">
    <property type="entry name" value="ENDONUCLEASE 8"/>
    <property type="match status" value="1"/>
</dbReference>
<evidence type="ECO:0000256" key="14">
    <source>
        <dbReference type="ARBA" id="ARBA00044632"/>
    </source>
</evidence>
<keyword evidence="9" id="KW-0238">DNA-binding</keyword>
<dbReference type="GO" id="GO:0008270">
    <property type="term" value="F:zinc ion binding"/>
    <property type="evidence" value="ECO:0007669"/>
    <property type="project" value="UniProtKB-KW"/>
</dbReference>
<evidence type="ECO:0000256" key="12">
    <source>
        <dbReference type="ARBA" id="ARBA00023268"/>
    </source>
</evidence>
<dbReference type="FunFam" id="1.10.8.50:FF:000003">
    <property type="entry name" value="Formamidopyrimidine-DNA glycosylase"/>
    <property type="match status" value="1"/>
</dbReference>
<proteinExistence type="inferred from homology"/>
<dbReference type="EMBL" id="CADCUB010000119">
    <property type="protein sequence ID" value="CAA9342465.1"/>
    <property type="molecule type" value="Genomic_DNA"/>
</dbReference>
<dbReference type="PROSITE" id="PS51068">
    <property type="entry name" value="FPG_CAT"/>
    <property type="match status" value="1"/>
</dbReference>
<dbReference type="CDD" id="cd08970">
    <property type="entry name" value="AcNei1_N"/>
    <property type="match status" value="1"/>
</dbReference>
<keyword evidence="4" id="KW-0479">Metal-binding</keyword>
<evidence type="ECO:0000259" key="17">
    <source>
        <dbReference type="PROSITE" id="PS51068"/>
    </source>
</evidence>
<dbReference type="GO" id="GO:0006979">
    <property type="term" value="P:response to oxidative stress"/>
    <property type="evidence" value="ECO:0007669"/>
    <property type="project" value="UniProtKB-ARBA"/>
</dbReference>
<dbReference type="Pfam" id="PF06827">
    <property type="entry name" value="zf-FPG_IleRS"/>
    <property type="match status" value="1"/>
</dbReference>
<evidence type="ECO:0000256" key="9">
    <source>
        <dbReference type="ARBA" id="ARBA00023125"/>
    </source>
</evidence>
<keyword evidence="12" id="KW-0511">Multifunctional enzyme</keyword>
<dbReference type="SMART" id="SM01232">
    <property type="entry name" value="H2TH"/>
    <property type="match status" value="1"/>
</dbReference>
<accession>A0A6J4LV78</accession>
<reference evidence="18" key="1">
    <citation type="submission" date="2020-02" db="EMBL/GenBank/DDBJ databases">
        <authorList>
            <person name="Meier V. D."/>
        </authorList>
    </citation>
    <scope>NUCLEOTIDE SEQUENCE</scope>
    <source>
        <strain evidence="18">AVDCRST_MAG07</strain>
    </source>
</reference>
<dbReference type="GO" id="GO:0006284">
    <property type="term" value="P:base-excision repair"/>
    <property type="evidence" value="ECO:0007669"/>
    <property type="project" value="InterPro"/>
</dbReference>
<comment type="cofactor">
    <cofactor evidence="1">
        <name>Zn(2+)</name>
        <dbReference type="ChEBI" id="CHEBI:29105"/>
    </cofactor>
</comment>
<dbReference type="SMART" id="SM00898">
    <property type="entry name" value="Fapy_DNA_glyco"/>
    <property type="match status" value="1"/>
</dbReference>
<keyword evidence="18" id="KW-0540">Nuclease</keyword>
<evidence type="ECO:0000313" key="18">
    <source>
        <dbReference type="EMBL" id="CAA9342465.1"/>
    </source>
</evidence>
<dbReference type="GO" id="GO:0003690">
    <property type="term" value="F:double-stranded DNA binding"/>
    <property type="evidence" value="ECO:0007669"/>
    <property type="project" value="UniProtKB-ARBA"/>
</dbReference>
<dbReference type="InterPro" id="IPR012319">
    <property type="entry name" value="FPG_cat"/>
</dbReference>
<keyword evidence="10" id="KW-0234">DNA repair</keyword>
<dbReference type="GO" id="GO:0008534">
    <property type="term" value="F:oxidized purine nucleobase lesion DNA N-glycosylase activity"/>
    <property type="evidence" value="ECO:0007669"/>
    <property type="project" value="UniProtKB-ARBA"/>
</dbReference>
<dbReference type="InterPro" id="IPR015887">
    <property type="entry name" value="DNA_glyclase_Znf_dom_DNA_BS"/>
</dbReference>
<evidence type="ECO:0000256" key="11">
    <source>
        <dbReference type="ARBA" id="ARBA00023239"/>
    </source>
</evidence>
<evidence type="ECO:0000256" key="3">
    <source>
        <dbReference type="ARBA" id="ARBA00012720"/>
    </source>
</evidence>
<sequence>DRTTCEGAPLPEGHTIHRLARDHRPLLVGRPVSAASPQGRFATGAEMLTGRVVEEVEPYGKHLFYVFAGDVLLHVHLGLYGSFTRGTGPAPAPRGALRLRMVVDDGADGTWIDLRGPTACELFTPADQDAVLARLGPDPLRKDADPTPAWRRLSRSRTVVGALLMDQSVLAGVGNVYRAEVLYRAGLSPFRPGREVPQDVFDGMWQDLRVLMRAGVRAGHIVTTAREDRDRRSGTARREDRFYVYRRQGLPCRRCGTPIRTELMVGRNLFWCPVCQPAAA</sequence>
<evidence type="ECO:0000256" key="8">
    <source>
        <dbReference type="ARBA" id="ARBA00022833"/>
    </source>
</evidence>
<protein>
    <recommendedName>
        <fullName evidence="3">DNA-(apurinic or apyrimidinic site) lyase</fullName>
        <ecNumber evidence="3">4.2.99.18</ecNumber>
    </recommendedName>
</protein>
<keyword evidence="6 15" id="KW-0863">Zinc-finger</keyword>
<feature type="domain" description="FPG-type" evidence="16">
    <location>
        <begin position="243"/>
        <end position="277"/>
    </location>
</feature>
<feature type="domain" description="Formamidopyrimidine-DNA glycosylase catalytic" evidence="17">
    <location>
        <begin position="11"/>
        <end position="118"/>
    </location>
</feature>
<keyword evidence="13" id="KW-0326">Glycosidase</keyword>
<evidence type="ECO:0000256" key="2">
    <source>
        <dbReference type="ARBA" id="ARBA00009409"/>
    </source>
</evidence>
<dbReference type="SUPFAM" id="SSF57716">
    <property type="entry name" value="Glucocorticoid receptor-like (DNA-binding domain)"/>
    <property type="match status" value="1"/>
</dbReference>
<feature type="non-terminal residue" evidence="18">
    <location>
        <position position="1"/>
    </location>
</feature>
<comment type="similarity">
    <text evidence="2">Belongs to the FPG family.</text>
</comment>
<dbReference type="InterPro" id="IPR000214">
    <property type="entry name" value="Znf_DNA_glyclase/AP_lyase"/>
</dbReference>
<keyword evidence="18" id="KW-0255">Endonuclease</keyword>
<dbReference type="GO" id="GO:0003684">
    <property type="term" value="F:damaged DNA binding"/>
    <property type="evidence" value="ECO:0007669"/>
    <property type="project" value="InterPro"/>
</dbReference>
<dbReference type="Gene3D" id="1.10.8.50">
    <property type="match status" value="1"/>
</dbReference>
<dbReference type="GO" id="GO:0000703">
    <property type="term" value="F:oxidized pyrimidine nucleobase lesion DNA N-glycosylase activity"/>
    <property type="evidence" value="ECO:0007669"/>
    <property type="project" value="TreeGrafter"/>
</dbReference>
<dbReference type="GO" id="GO:0140078">
    <property type="term" value="F:class I DNA-(apurinic or apyrimidinic site) endonuclease activity"/>
    <property type="evidence" value="ECO:0007669"/>
    <property type="project" value="UniProtKB-EC"/>
</dbReference>
<evidence type="ECO:0000256" key="1">
    <source>
        <dbReference type="ARBA" id="ARBA00001947"/>
    </source>
</evidence>
<dbReference type="InterPro" id="IPR010979">
    <property type="entry name" value="Ribosomal_uS13-like_H2TH"/>
</dbReference>
<evidence type="ECO:0000256" key="7">
    <source>
        <dbReference type="ARBA" id="ARBA00022801"/>
    </source>
</evidence>
<dbReference type="Gene3D" id="3.20.190.10">
    <property type="entry name" value="MutM-like, N-terminal"/>
    <property type="match status" value="1"/>
</dbReference>
<dbReference type="SUPFAM" id="SSF46946">
    <property type="entry name" value="S13-like H2TH domain"/>
    <property type="match status" value="1"/>
</dbReference>
<dbReference type="Pfam" id="PF01149">
    <property type="entry name" value="Fapy_DNA_glyco"/>
    <property type="match status" value="1"/>
</dbReference>
<dbReference type="InterPro" id="IPR015886">
    <property type="entry name" value="H2TH_FPG"/>
</dbReference>
<evidence type="ECO:0000256" key="4">
    <source>
        <dbReference type="ARBA" id="ARBA00022723"/>
    </source>
</evidence>
<keyword evidence="5" id="KW-0227">DNA damage</keyword>
<keyword evidence="8" id="KW-0862">Zinc</keyword>
<dbReference type="SUPFAM" id="SSF81624">
    <property type="entry name" value="N-terminal domain of MutM-like DNA repair proteins"/>
    <property type="match status" value="1"/>
</dbReference>
<evidence type="ECO:0000256" key="10">
    <source>
        <dbReference type="ARBA" id="ARBA00023204"/>
    </source>
</evidence>
<dbReference type="InterPro" id="IPR010663">
    <property type="entry name" value="Znf_FPG/IleRS"/>
</dbReference>